<evidence type="ECO:0000256" key="1">
    <source>
        <dbReference type="SAM" id="MobiDB-lite"/>
    </source>
</evidence>
<proteinExistence type="predicted"/>
<feature type="region of interest" description="Disordered" evidence="1">
    <location>
        <begin position="272"/>
        <end position="300"/>
    </location>
</feature>
<protein>
    <submittedName>
        <fullName evidence="2">Uncharacterized protein</fullName>
    </submittedName>
</protein>
<dbReference type="Proteomes" id="UP001201812">
    <property type="component" value="Unassembled WGS sequence"/>
</dbReference>
<feature type="compositionally biased region" description="Polar residues" evidence="1">
    <location>
        <begin position="226"/>
        <end position="240"/>
    </location>
</feature>
<feature type="compositionally biased region" description="Basic residues" evidence="1">
    <location>
        <begin position="279"/>
        <end position="291"/>
    </location>
</feature>
<keyword evidence="3" id="KW-1185">Reference proteome</keyword>
<feature type="region of interest" description="Disordered" evidence="1">
    <location>
        <begin position="173"/>
        <end position="240"/>
    </location>
</feature>
<comment type="caution">
    <text evidence="2">The sequence shown here is derived from an EMBL/GenBank/DDBJ whole genome shotgun (WGS) entry which is preliminary data.</text>
</comment>
<feature type="compositionally biased region" description="Polar residues" evidence="1">
    <location>
        <begin position="201"/>
        <end position="215"/>
    </location>
</feature>
<organism evidence="2 3">
    <name type="scientific">Ditylenchus destructor</name>
    <dbReference type="NCBI Taxonomy" id="166010"/>
    <lineage>
        <taxon>Eukaryota</taxon>
        <taxon>Metazoa</taxon>
        <taxon>Ecdysozoa</taxon>
        <taxon>Nematoda</taxon>
        <taxon>Chromadorea</taxon>
        <taxon>Rhabditida</taxon>
        <taxon>Tylenchina</taxon>
        <taxon>Tylenchomorpha</taxon>
        <taxon>Sphaerularioidea</taxon>
        <taxon>Anguinidae</taxon>
        <taxon>Anguininae</taxon>
        <taxon>Ditylenchus</taxon>
    </lineage>
</organism>
<evidence type="ECO:0000313" key="3">
    <source>
        <dbReference type="Proteomes" id="UP001201812"/>
    </source>
</evidence>
<reference evidence="2" key="1">
    <citation type="submission" date="2022-01" db="EMBL/GenBank/DDBJ databases">
        <title>Genome Sequence Resource for Two Populations of Ditylenchus destructor, the Migratory Endoparasitic Phytonematode.</title>
        <authorList>
            <person name="Zhang H."/>
            <person name="Lin R."/>
            <person name="Xie B."/>
        </authorList>
    </citation>
    <scope>NUCLEOTIDE SEQUENCE</scope>
    <source>
        <strain evidence="2">BazhouSP</strain>
    </source>
</reference>
<evidence type="ECO:0000313" key="2">
    <source>
        <dbReference type="EMBL" id="KAI1695758.1"/>
    </source>
</evidence>
<gene>
    <name evidence="2" type="ORF">DdX_19401</name>
</gene>
<feature type="compositionally biased region" description="Basic and acidic residues" evidence="1">
    <location>
        <begin position="183"/>
        <end position="200"/>
    </location>
</feature>
<sequence length="318" mass="36553">MAEPSRRYNLIDRRKKPQGVVLKRWEVEYSKLINNENRRVPLETVKSAIRSAFEDDLFEQWRITLKCQARLKRAFELYIETVLSTLPDAMQVELLRDGSFTEVHEEFVVPNVINDEEPFVQESNTPSSDVKQENLEDDDEYITLSDGEDESIDEIAIVDMKPISLMPLNMDIKPKITSSSEPEQIHSGEDQEIQDQHNADKQNANISRKTQNFNGDENDEIETNKNDQNCSTVKSEPEGVNTSAAEILDQNYSVTNTQANADPEDVNTSEVEYLGTTKIQKKRKMNKRKASSKSAENTSHSKLKFEPYFLHKYCKLLL</sequence>
<accession>A0AAD4MMN9</accession>
<dbReference type="AlphaFoldDB" id="A0AAD4MMN9"/>
<dbReference type="EMBL" id="JAKKPZ010000375">
    <property type="protein sequence ID" value="KAI1695758.1"/>
    <property type="molecule type" value="Genomic_DNA"/>
</dbReference>
<name>A0AAD4MMN9_9BILA</name>